<dbReference type="GO" id="GO:0009011">
    <property type="term" value="F:alpha-1,4-glucan glucosyltransferase (ADP-glucose donor) activity"/>
    <property type="evidence" value="ECO:0007669"/>
    <property type="project" value="UniProtKB-UniRule"/>
</dbReference>
<dbReference type="EMBL" id="JQCE01000057">
    <property type="protein sequence ID" value="KRO16040.1"/>
    <property type="molecule type" value="Genomic_DNA"/>
</dbReference>
<proteinExistence type="inferred from homology"/>
<dbReference type="SUPFAM" id="SSF53756">
    <property type="entry name" value="UDP-Glycosyltransferase/glycogen phosphorylase"/>
    <property type="match status" value="1"/>
</dbReference>
<dbReference type="CDD" id="cd03791">
    <property type="entry name" value="GT5_Glycogen_synthase_DULL1-like"/>
    <property type="match status" value="1"/>
</dbReference>
<dbReference type="EC" id="2.4.1.21" evidence="7"/>
<comment type="pathway">
    <text evidence="7">Glycan biosynthesis; glycogen biosynthesis.</text>
</comment>
<dbReference type="RefSeq" id="WP_056993171.1">
    <property type="nucleotide sequence ID" value="NZ_JQCE01000057.1"/>
</dbReference>
<evidence type="ECO:0000256" key="1">
    <source>
        <dbReference type="ARBA" id="ARBA00001478"/>
    </source>
</evidence>
<keyword evidence="4 7" id="KW-0328">Glycosyltransferase</keyword>
<accession>A0A0R2MQY5</accession>
<protein>
    <recommendedName>
        <fullName evidence="7">Glycogen synthase</fullName>
        <ecNumber evidence="7">2.4.1.21</ecNumber>
    </recommendedName>
    <alternativeName>
        <fullName evidence="7">Starch [bacterial glycogen] synthase</fullName>
    </alternativeName>
</protein>
<name>A0A0R2MQY5_9LACO</name>
<dbReference type="PANTHER" id="PTHR45825">
    <property type="entry name" value="GRANULE-BOUND STARCH SYNTHASE 1, CHLOROPLASTIC/AMYLOPLASTIC"/>
    <property type="match status" value="1"/>
</dbReference>
<dbReference type="HAMAP" id="MF_00484">
    <property type="entry name" value="Glycogen_synth"/>
    <property type="match status" value="1"/>
</dbReference>
<feature type="binding site" evidence="7">
    <location>
        <position position="15"/>
    </location>
    <ligand>
        <name>ADP-alpha-D-glucose</name>
        <dbReference type="ChEBI" id="CHEBI:57498"/>
    </ligand>
</feature>
<keyword evidence="6 7" id="KW-0320">Glycogen biosynthesis</keyword>
<dbReference type="STRING" id="1293598.IV56_GL002039"/>
<evidence type="ECO:0000256" key="5">
    <source>
        <dbReference type="ARBA" id="ARBA00022679"/>
    </source>
</evidence>
<evidence type="ECO:0000256" key="2">
    <source>
        <dbReference type="ARBA" id="ARBA00002764"/>
    </source>
</evidence>
<dbReference type="Gene3D" id="3.40.50.2000">
    <property type="entry name" value="Glycogen Phosphorylase B"/>
    <property type="match status" value="2"/>
</dbReference>
<evidence type="ECO:0000256" key="3">
    <source>
        <dbReference type="ARBA" id="ARBA00010281"/>
    </source>
</evidence>
<feature type="domain" description="Starch synthase catalytic" evidence="9">
    <location>
        <begin position="2"/>
        <end position="238"/>
    </location>
</feature>
<dbReference type="GO" id="GO:0004373">
    <property type="term" value="F:alpha-1,4-glucan glucosyltransferase (UDP-glucose donor) activity"/>
    <property type="evidence" value="ECO:0007669"/>
    <property type="project" value="InterPro"/>
</dbReference>
<evidence type="ECO:0000256" key="7">
    <source>
        <dbReference type="HAMAP-Rule" id="MF_00484"/>
    </source>
</evidence>
<dbReference type="GO" id="GO:0005978">
    <property type="term" value="P:glycogen biosynthetic process"/>
    <property type="evidence" value="ECO:0007669"/>
    <property type="project" value="UniProtKB-UniRule"/>
</dbReference>
<evidence type="ECO:0000259" key="9">
    <source>
        <dbReference type="Pfam" id="PF08323"/>
    </source>
</evidence>
<keyword evidence="5 7" id="KW-0808">Transferase</keyword>
<evidence type="ECO:0000313" key="10">
    <source>
        <dbReference type="EMBL" id="KRO16040.1"/>
    </source>
</evidence>
<comment type="similarity">
    <text evidence="3 7">Belongs to the glycosyltransferase 1 family. Bacterial/plant glycogen synthase subfamily.</text>
</comment>
<comment type="caution">
    <text evidence="10">The sequence shown here is derived from an EMBL/GenBank/DDBJ whole genome shotgun (WGS) entry which is preliminary data.</text>
</comment>
<comment type="function">
    <text evidence="2 7">Synthesizes alpha-1,4-glucan chains using ADP-glucose.</text>
</comment>
<dbReference type="Proteomes" id="UP000050969">
    <property type="component" value="Unassembled WGS sequence"/>
</dbReference>
<keyword evidence="11" id="KW-1185">Reference proteome</keyword>
<dbReference type="UniPathway" id="UPA00164"/>
<dbReference type="AlphaFoldDB" id="A0A0R2MQY5"/>
<evidence type="ECO:0000313" key="11">
    <source>
        <dbReference type="Proteomes" id="UP000050969"/>
    </source>
</evidence>
<gene>
    <name evidence="7" type="primary">glgA</name>
    <name evidence="10" type="ORF">IV56_GL002039</name>
</gene>
<dbReference type="PATRIC" id="fig|1293598.4.peg.2125"/>
<dbReference type="Pfam" id="PF00534">
    <property type="entry name" value="Glycos_transf_1"/>
    <property type="match status" value="1"/>
</dbReference>
<dbReference type="PANTHER" id="PTHR45825:SF11">
    <property type="entry name" value="ALPHA AMYLASE DOMAIN-CONTAINING PROTEIN"/>
    <property type="match status" value="1"/>
</dbReference>
<evidence type="ECO:0000256" key="6">
    <source>
        <dbReference type="ARBA" id="ARBA00023056"/>
    </source>
</evidence>
<dbReference type="InterPro" id="IPR001296">
    <property type="entry name" value="Glyco_trans_1"/>
</dbReference>
<evidence type="ECO:0000256" key="4">
    <source>
        <dbReference type="ARBA" id="ARBA00022676"/>
    </source>
</evidence>
<dbReference type="InterPro" id="IPR013534">
    <property type="entry name" value="Starch_synth_cat_dom"/>
</dbReference>
<dbReference type="Pfam" id="PF08323">
    <property type="entry name" value="Glyco_transf_5"/>
    <property type="match status" value="1"/>
</dbReference>
<organism evidence="10 11">
    <name type="scientific">Lacticaseibacillus saniviri JCM 17471 = DSM 24301</name>
    <dbReference type="NCBI Taxonomy" id="1293598"/>
    <lineage>
        <taxon>Bacteria</taxon>
        <taxon>Bacillati</taxon>
        <taxon>Bacillota</taxon>
        <taxon>Bacilli</taxon>
        <taxon>Lactobacillales</taxon>
        <taxon>Lactobacillaceae</taxon>
        <taxon>Lacticaseibacillus</taxon>
    </lineage>
</organism>
<sequence length="478" mass="53228">MKVLFAAAEGAPLYKVGGLGDVAYALPQALHRLGVDIRVVLPYYSRLIPDDYRAQTKDVAHFTLQFGQRNVYVGIKTLMLGEVPVYLIDNEEFFGRDYLYGSWDDGGRFGFFQMALIEMLQVIDWIPDVIHVNDWHTAMVPVLLKDKYQWIAPYQQIKTQLTIHNLQFQGEFPPSVLDDVFGIGRQYFNDDGFAQNGAVNYMKGGINFADIVSTVSPSYAQEIQTPAMGERLDGTLRKNAGKLAGILNGIDTTLYNPATDPTIASTYDAADLTGKARDKAALQNRMQLPISDDPVFGMVTRLTRQKGVDLLLNQLENFLLHQPVQVVILGTGDADLEGELLALADRFAGQLAVQLRFDEQLARQIYAGADFFMMPSAFEPSGLAQMMAMRYGTIPIVHETGGLRDSVQPFDPNTGSGTGLSFYDYRPEVLGTMLAMGADLYVNHFADYQQLQQQAMQADFSWDKASAAYLAHYQSLMR</sequence>
<dbReference type="InterPro" id="IPR011835">
    <property type="entry name" value="GS/SS"/>
</dbReference>
<reference evidence="10 11" key="1">
    <citation type="journal article" date="2015" name="Genome Announc.">
        <title>Expanding the biotechnology potential of lactobacilli through comparative genomics of 213 strains and associated genera.</title>
        <authorList>
            <person name="Sun Z."/>
            <person name="Harris H.M."/>
            <person name="McCann A."/>
            <person name="Guo C."/>
            <person name="Argimon S."/>
            <person name="Zhang W."/>
            <person name="Yang X."/>
            <person name="Jeffery I.B."/>
            <person name="Cooney J.C."/>
            <person name="Kagawa T.F."/>
            <person name="Liu W."/>
            <person name="Song Y."/>
            <person name="Salvetti E."/>
            <person name="Wrobel A."/>
            <person name="Rasinkangas P."/>
            <person name="Parkhill J."/>
            <person name="Rea M.C."/>
            <person name="O'Sullivan O."/>
            <person name="Ritari J."/>
            <person name="Douillard F.P."/>
            <person name="Paul Ross R."/>
            <person name="Yang R."/>
            <person name="Briner A.E."/>
            <person name="Felis G.E."/>
            <person name="de Vos W.M."/>
            <person name="Barrangou R."/>
            <person name="Klaenhammer T.R."/>
            <person name="Caufield P.W."/>
            <person name="Cui Y."/>
            <person name="Zhang H."/>
            <person name="O'Toole P.W."/>
        </authorList>
    </citation>
    <scope>NUCLEOTIDE SEQUENCE [LARGE SCALE GENOMIC DNA]</scope>
    <source>
        <strain evidence="10 11">DSM 24301</strain>
    </source>
</reference>
<evidence type="ECO:0000259" key="8">
    <source>
        <dbReference type="Pfam" id="PF00534"/>
    </source>
</evidence>
<comment type="catalytic activity">
    <reaction evidence="1 7">
        <text>[(1-&gt;4)-alpha-D-glucosyl](n) + ADP-alpha-D-glucose = [(1-&gt;4)-alpha-D-glucosyl](n+1) + ADP + H(+)</text>
        <dbReference type="Rhea" id="RHEA:18189"/>
        <dbReference type="Rhea" id="RHEA-COMP:9584"/>
        <dbReference type="Rhea" id="RHEA-COMP:9587"/>
        <dbReference type="ChEBI" id="CHEBI:15378"/>
        <dbReference type="ChEBI" id="CHEBI:15444"/>
        <dbReference type="ChEBI" id="CHEBI:57498"/>
        <dbReference type="ChEBI" id="CHEBI:456216"/>
        <dbReference type="EC" id="2.4.1.21"/>
    </reaction>
</comment>
<dbReference type="NCBIfam" id="TIGR02095">
    <property type="entry name" value="glgA"/>
    <property type="match status" value="1"/>
</dbReference>
<dbReference type="NCBIfam" id="NF001898">
    <property type="entry name" value="PRK00654.1-1"/>
    <property type="match status" value="1"/>
</dbReference>
<feature type="domain" description="Glycosyl transferase family 1" evidence="8">
    <location>
        <begin position="287"/>
        <end position="424"/>
    </location>
</feature>